<evidence type="ECO:0000256" key="10">
    <source>
        <dbReference type="ARBA" id="ARBA00030351"/>
    </source>
</evidence>
<organism evidence="14 15">
    <name type="scientific">Aspergillus coremiiformis</name>
    <dbReference type="NCBI Taxonomy" id="138285"/>
    <lineage>
        <taxon>Eukaryota</taxon>
        <taxon>Fungi</taxon>
        <taxon>Dikarya</taxon>
        <taxon>Ascomycota</taxon>
        <taxon>Pezizomycotina</taxon>
        <taxon>Eurotiomycetes</taxon>
        <taxon>Eurotiomycetidae</taxon>
        <taxon>Eurotiales</taxon>
        <taxon>Aspergillaceae</taxon>
        <taxon>Aspergillus</taxon>
        <taxon>Aspergillus subgen. Circumdati</taxon>
    </lineage>
</organism>
<evidence type="ECO:0000256" key="13">
    <source>
        <dbReference type="SAM" id="MobiDB-lite"/>
    </source>
</evidence>
<evidence type="ECO:0000256" key="9">
    <source>
        <dbReference type="ARBA" id="ARBA00023002"/>
    </source>
</evidence>
<gene>
    <name evidence="14" type="ORF">BDV28DRAFT_163509</name>
</gene>
<comment type="similarity">
    <text evidence="3">Belongs to the lysine N(6)-hydroxylase/L-ornithine N(5)-oxygenase family.</text>
</comment>
<evidence type="ECO:0000256" key="1">
    <source>
        <dbReference type="ARBA" id="ARBA00001974"/>
    </source>
</evidence>
<feature type="compositionally biased region" description="Polar residues" evidence="13">
    <location>
        <begin position="85"/>
        <end position="94"/>
    </location>
</feature>
<dbReference type="EMBL" id="ML739295">
    <property type="protein sequence ID" value="KAE8349554.1"/>
    <property type="molecule type" value="Genomic_DNA"/>
</dbReference>
<dbReference type="InterPro" id="IPR025700">
    <property type="entry name" value="Lys/Orn_oxygenase"/>
</dbReference>
<protein>
    <recommendedName>
        <fullName evidence="5">L-ornithine N(5)-monooxygenase</fullName>
        <ecNumber evidence="4">1.14.13.196</ecNumber>
    </recommendedName>
    <alternativeName>
        <fullName evidence="10">L-ornithine N(5)-oxygenase</fullName>
    </alternativeName>
</protein>
<dbReference type="OrthoDB" id="76038at2759"/>
<keyword evidence="8" id="KW-0521">NADP</keyword>
<evidence type="ECO:0000256" key="5">
    <source>
        <dbReference type="ARBA" id="ARBA00018612"/>
    </source>
</evidence>
<evidence type="ECO:0000313" key="14">
    <source>
        <dbReference type="EMBL" id="KAE8349554.1"/>
    </source>
</evidence>
<comment type="catalytic activity">
    <reaction evidence="11">
        <text>L-ornithine + NADPH + O2 = N(5)-hydroxy-L-ornithine + NADP(+) + H2O</text>
        <dbReference type="Rhea" id="RHEA:41508"/>
        <dbReference type="ChEBI" id="CHEBI:15377"/>
        <dbReference type="ChEBI" id="CHEBI:15379"/>
        <dbReference type="ChEBI" id="CHEBI:46911"/>
        <dbReference type="ChEBI" id="CHEBI:57783"/>
        <dbReference type="ChEBI" id="CHEBI:58349"/>
        <dbReference type="ChEBI" id="CHEBI:78275"/>
        <dbReference type="EC" id="1.14.13.196"/>
    </reaction>
</comment>
<keyword evidence="6" id="KW-0285">Flavoprotein</keyword>
<evidence type="ECO:0000256" key="4">
    <source>
        <dbReference type="ARBA" id="ARBA00012881"/>
    </source>
</evidence>
<dbReference type="InterPro" id="IPR036188">
    <property type="entry name" value="FAD/NAD-bd_sf"/>
</dbReference>
<feature type="compositionally biased region" description="Low complexity" evidence="13">
    <location>
        <begin position="95"/>
        <end position="112"/>
    </location>
</feature>
<dbReference type="AlphaFoldDB" id="A0A5N6YVQ7"/>
<evidence type="ECO:0000256" key="11">
    <source>
        <dbReference type="ARBA" id="ARBA00047598"/>
    </source>
</evidence>
<dbReference type="PANTHER" id="PTHR38663:SF1">
    <property type="entry name" value="L-ORNITHINE N(5)-MONOOXYGENASE"/>
    <property type="match status" value="1"/>
</dbReference>
<keyword evidence="7" id="KW-0274">FAD</keyword>
<proteinExistence type="inferred from homology"/>
<evidence type="ECO:0000256" key="2">
    <source>
        <dbReference type="ARBA" id="ARBA00004924"/>
    </source>
</evidence>
<evidence type="ECO:0000256" key="6">
    <source>
        <dbReference type="ARBA" id="ARBA00022630"/>
    </source>
</evidence>
<comment type="pathway">
    <text evidence="2">Siderophore biosynthesis.</text>
</comment>
<keyword evidence="15" id="KW-1185">Reference proteome</keyword>
<feature type="region of interest" description="Disordered" evidence="13">
    <location>
        <begin position="72"/>
        <end position="112"/>
    </location>
</feature>
<keyword evidence="9" id="KW-0560">Oxidoreductase</keyword>
<evidence type="ECO:0000256" key="3">
    <source>
        <dbReference type="ARBA" id="ARBA00007588"/>
    </source>
</evidence>
<dbReference type="SUPFAM" id="SSF51905">
    <property type="entry name" value="FAD/NAD(P)-binding domain"/>
    <property type="match status" value="1"/>
</dbReference>
<dbReference type="EC" id="1.14.13.196" evidence="4"/>
<comment type="catalytic activity">
    <reaction evidence="12">
        <text>L-ornithine + NADH + O2 = N(5)-hydroxy-L-ornithine + NAD(+) + H2O</text>
        <dbReference type="Rhea" id="RHEA:41512"/>
        <dbReference type="ChEBI" id="CHEBI:15377"/>
        <dbReference type="ChEBI" id="CHEBI:15379"/>
        <dbReference type="ChEBI" id="CHEBI:46911"/>
        <dbReference type="ChEBI" id="CHEBI:57540"/>
        <dbReference type="ChEBI" id="CHEBI:57945"/>
        <dbReference type="ChEBI" id="CHEBI:78275"/>
        <dbReference type="EC" id="1.14.13.196"/>
    </reaction>
</comment>
<accession>A0A5N6YVQ7</accession>
<sequence>MVSKTYTSSPATSFPALLDVIIIGAGPCGLAVAARLKEETPSALFTDDEHQRYHWINKHRGRMALVQARHGKQKKVKADKWHGYTSRQPFSSTHSESIAGSPPSLSSSVSTASEETEIGAVENDSPSILVLDSTGDNWMERWNRAFETLEIQQLRSPMFFHVDPGDRDGMLAYTQETGRDSDLWEISGCVGKELSKHKKKKKLRSKPVAIGDVEIDERDRKDYFSPSTGLFSDYCSSIIARYGLNTPGMIQRREVNDIQYGYHPELSPSDKIFTVTASDGTVFYSRTVVLAIGLGRTKVIPFKLNGEETNGACHSTEIRSFPSSNVKRKIQQRQETNLVVVGGGLSSAQIVDLAIRKGVSKVWFLLRSDFKVKHFDIDLTWMGKFKNYEKAAFWSADTDEERFEMIKIARNGGSITPRYQKILKQHAARHRVSIHPRTVICGHEYCPVSQTWRLATDPPIPDLPRIDYIYFATGMQADVGELPLLQWMNREYPIETTQGLPCITDDLMWKANLPLFVTGRLGALRLGPAAPNLEGARLGAERIAWGMEEVLGRRRDRENTPTERSKECFCGLGNRYAGLADVDW</sequence>
<dbReference type="Gene3D" id="3.50.50.60">
    <property type="entry name" value="FAD/NAD(P)-binding domain"/>
    <property type="match status" value="1"/>
</dbReference>
<comment type="cofactor">
    <cofactor evidence="1">
        <name>FAD</name>
        <dbReference type="ChEBI" id="CHEBI:57692"/>
    </cofactor>
</comment>
<dbReference type="PANTHER" id="PTHR38663">
    <property type="match status" value="1"/>
</dbReference>
<evidence type="ECO:0000256" key="7">
    <source>
        <dbReference type="ARBA" id="ARBA00022827"/>
    </source>
</evidence>
<dbReference type="Proteomes" id="UP000327118">
    <property type="component" value="Unassembled WGS sequence"/>
</dbReference>
<name>A0A5N6YVQ7_9EURO</name>
<dbReference type="GO" id="GO:0016491">
    <property type="term" value="F:oxidoreductase activity"/>
    <property type="evidence" value="ECO:0007669"/>
    <property type="project" value="UniProtKB-KW"/>
</dbReference>
<reference evidence="15" key="1">
    <citation type="submission" date="2019-04" db="EMBL/GenBank/DDBJ databases">
        <title>Friends and foes A comparative genomics studyof 23 Aspergillus species from section Flavi.</title>
        <authorList>
            <consortium name="DOE Joint Genome Institute"/>
            <person name="Kjaerbolling I."/>
            <person name="Vesth T."/>
            <person name="Frisvad J.C."/>
            <person name="Nybo J.L."/>
            <person name="Theobald S."/>
            <person name="Kildgaard S."/>
            <person name="Isbrandt T."/>
            <person name="Kuo A."/>
            <person name="Sato A."/>
            <person name="Lyhne E.K."/>
            <person name="Kogle M.E."/>
            <person name="Wiebenga A."/>
            <person name="Kun R.S."/>
            <person name="Lubbers R.J."/>
            <person name="Makela M.R."/>
            <person name="Barry K."/>
            <person name="Chovatia M."/>
            <person name="Clum A."/>
            <person name="Daum C."/>
            <person name="Haridas S."/>
            <person name="He G."/>
            <person name="LaButti K."/>
            <person name="Lipzen A."/>
            <person name="Mondo S."/>
            <person name="Riley R."/>
            <person name="Salamov A."/>
            <person name="Simmons B.A."/>
            <person name="Magnuson J.K."/>
            <person name="Henrissat B."/>
            <person name="Mortensen U.H."/>
            <person name="Larsen T.O."/>
            <person name="Devries R.P."/>
            <person name="Grigoriev I.V."/>
            <person name="Machida M."/>
            <person name="Baker S.E."/>
            <person name="Andersen M.R."/>
        </authorList>
    </citation>
    <scope>NUCLEOTIDE SEQUENCE [LARGE SCALE GENOMIC DNA]</scope>
    <source>
        <strain evidence="15">CBS 553.77</strain>
    </source>
</reference>
<evidence type="ECO:0000256" key="12">
    <source>
        <dbReference type="ARBA" id="ARBA00049248"/>
    </source>
</evidence>
<evidence type="ECO:0000256" key="8">
    <source>
        <dbReference type="ARBA" id="ARBA00022857"/>
    </source>
</evidence>
<evidence type="ECO:0000313" key="15">
    <source>
        <dbReference type="Proteomes" id="UP000327118"/>
    </source>
</evidence>
<dbReference type="Pfam" id="PF13434">
    <property type="entry name" value="Lys_Orn_oxgnase"/>
    <property type="match status" value="1"/>
</dbReference>